<evidence type="ECO:0000259" key="3">
    <source>
        <dbReference type="Pfam" id="PF18962"/>
    </source>
</evidence>
<dbReference type="GO" id="GO:0010411">
    <property type="term" value="P:xyloglucan metabolic process"/>
    <property type="evidence" value="ECO:0007669"/>
    <property type="project" value="TreeGrafter"/>
</dbReference>
<reference evidence="4 5" key="1">
    <citation type="submission" date="2016-12" db="EMBL/GenBank/DDBJ databases">
        <title>Trade-off between light-utilization and light-protection in marine flavobacteria.</title>
        <authorList>
            <person name="Kumagai Y."/>
            <person name="Yoshizawa S."/>
            <person name="Kogure K."/>
            <person name="Iwasaki W."/>
        </authorList>
    </citation>
    <scope>NUCLEOTIDE SEQUENCE [LARGE SCALE GENOMIC DNA]</scope>
    <source>
        <strain evidence="4 5">NBRC 108759</strain>
    </source>
</reference>
<dbReference type="EMBL" id="MSCN01000001">
    <property type="protein sequence ID" value="PQJ80456.1"/>
    <property type="molecule type" value="Genomic_DNA"/>
</dbReference>
<dbReference type="InterPro" id="IPR015943">
    <property type="entry name" value="WD40/YVTN_repeat-like_dom_sf"/>
</dbReference>
<dbReference type="PANTHER" id="PTHR43739">
    <property type="entry name" value="XYLOGLUCANASE (EUROFUNG)"/>
    <property type="match status" value="1"/>
</dbReference>
<feature type="domain" description="Secretion system C-terminal sorting" evidence="3">
    <location>
        <begin position="835"/>
        <end position="904"/>
    </location>
</feature>
<protein>
    <recommendedName>
        <fullName evidence="3">Secretion system C-terminal sorting domain-containing protein</fullName>
    </recommendedName>
</protein>
<proteinExistence type="predicted"/>
<dbReference type="OrthoDB" id="9757947at2"/>
<dbReference type="Pfam" id="PF18962">
    <property type="entry name" value="Por_Secre_tail"/>
    <property type="match status" value="1"/>
</dbReference>
<evidence type="ECO:0000256" key="1">
    <source>
        <dbReference type="ARBA" id="ARBA00022729"/>
    </source>
</evidence>
<keyword evidence="5" id="KW-1185">Reference proteome</keyword>
<dbReference type="NCBIfam" id="TIGR04183">
    <property type="entry name" value="Por_Secre_tail"/>
    <property type="match status" value="1"/>
</dbReference>
<keyword evidence="2" id="KW-0812">Transmembrane</keyword>
<keyword evidence="2" id="KW-1133">Transmembrane helix</keyword>
<gene>
    <name evidence="4" type="ORF">BTO18_15310</name>
</gene>
<dbReference type="Gene3D" id="2.130.10.10">
    <property type="entry name" value="YVTN repeat-like/Quinoprotein amine dehydrogenase"/>
    <property type="match status" value="3"/>
</dbReference>
<dbReference type="PANTHER" id="PTHR43739:SF5">
    <property type="entry name" value="EXO-ALPHA-SIALIDASE"/>
    <property type="match status" value="1"/>
</dbReference>
<dbReference type="Proteomes" id="UP000238882">
    <property type="component" value="Unassembled WGS sequence"/>
</dbReference>
<comment type="caution">
    <text evidence="4">The sequence shown here is derived from an EMBL/GenBank/DDBJ whole genome shotgun (WGS) entry which is preliminary data.</text>
</comment>
<feature type="transmembrane region" description="Helical" evidence="2">
    <location>
        <begin position="7"/>
        <end position="24"/>
    </location>
</feature>
<evidence type="ECO:0000313" key="4">
    <source>
        <dbReference type="EMBL" id="PQJ80456.1"/>
    </source>
</evidence>
<sequence>MKKISTYTLIIILMVAVFSTVILLKKDSTVEKIKLVQFDSEMDSKRKSADEKALFSQKRLEHELKMQRNPLTGEIPIEEKAQELQKAQELKRNQELFKSTTRTYISRGPSNFGGRTRAVRVDLSDVTSNTILSGGVSSGLFRTTDGGSSWTKVSPNDDIHNITALVQDPRLGFQNIWYYATGERTGNSATLGSAYRGRGIWKSTDNGVTWNQISATDSPQESFNTIDYIMALEVSPINGDLMVAGYRTIYRYDGATLHTELQNASGGRLMTDVVINSQGRVFASFEGNASTQEGVWTSPTGNGSWTRIAKNGDPVDWNATGRIVLANAPSNDNVIYALYQNGKDNEQGEKEADLWKYNLVNNTWTNFSAKLPDEAGGNLAGNDPFSIQGGYDLVVSVKPDNENFVVIGGTGAYRIANIVSDTEFTRIGGYASLSYASYTGAIGTDEHHADIHELLFNPHNFNQLFSGTDGGIHKTTNISEPTVSWISLNNNYLTFQFYHVALDQFTGSNIVFGGAQDNGTNLGGTNIGLPNNSEMSRYFGGDGVAVALTRVENNTAIQFYYGSQNGSIRTNKPTFRSIKPDGSSSQFVTYFYLDPDNPTNLYYAGKTKLYKTNDAQNVTTLTWDDLGPMGINNEDITRISATRGAYNAATSYLLIGGDLGTILKLDDPISKTGSITLTLAKDISPPGFPKQNFTVTSGLAIHPTNPDIVLATYANYGIDNIFLTTNATSANPTWTQVERNLNNHSIRSAVVTEIDGQILYFVGTARGLYSSTDPTSSDWILEGGNTIGLPVVSDLDYRPSDNKLLIGTHGNGMFETEVKTLSVNSEPNNALGLSIFPNPTINELRINSDLYNLNNASFNIFDINGKTIRKGTLNDSKLDVIDLKSGVYILNIEKESKRSSIKFIKN</sequence>
<dbReference type="InterPro" id="IPR026444">
    <property type="entry name" value="Secre_tail"/>
</dbReference>
<organism evidence="4 5">
    <name type="scientific">Polaribacter porphyrae</name>
    <dbReference type="NCBI Taxonomy" id="1137780"/>
    <lineage>
        <taxon>Bacteria</taxon>
        <taxon>Pseudomonadati</taxon>
        <taxon>Bacteroidota</taxon>
        <taxon>Flavobacteriia</taxon>
        <taxon>Flavobacteriales</taxon>
        <taxon>Flavobacteriaceae</taxon>
    </lineage>
</organism>
<dbReference type="RefSeq" id="WP_105017058.1">
    <property type="nucleotide sequence ID" value="NZ_MSCN01000001.1"/>
</dbReference>
<dbReference type="SUPFAM" id="SSF110296">
    <property type="entry name" value="Oligoxyloglucan reducing end-specific cellobiohydrolase"/>
    <property type="match status" value="2"/>
</dbReference>
<keyword evidence="2" id="KW-0472">Membrane</keyword>
<accession>A0A2S7WSL5</accession>
<evidence type="ECO:0000313" key="5">
    <source>
        <dbReference type="Proteomes" id="UP000238882"/>
    </source>
</evidence>
<dbReference type="InterPro" id="IPR052025">
    <property type="entry name" value="Xyloglucanase_GH74"/>
</dbReference>
<name>A0A2S7WSL5_9FLAO</name>
<dbReference type="AlphaFoldDB" id="A0A2S7WSL5"/>
<evidence type="ECO:0000256" key="2">
    <source>
        <dbReference type="SAM" id="Phobius"/>
    </source>
</evidence>
<keyword evidence="1" id="KW-0732">Signal</keyword>